<evidence type="ECO:0000313" key="3">
    <source>
        <dbReference type="Proteomes" id="UP001319921"/>
    </source>
</evidence>
<dbReference type="KEGG" id="scas:SACC_15100"/>
<keyword evidence="1" id="KW-0472">Membrane</keyword>
<dbReference type="EMBL" id="AP025226">
    <property type="protein sequence ID" value="BDB98493.1"/>
    <property type="molecule type" value="Genomic_DNA"/>
</dbReference>
<keyword evidence="1" id="KW-0812">Transmembrane</keyword>
<dbReference type="Proteomes" id="UP001319921">
    <property type="component" value="Chromosome"/>
</dbReference>
<sequence>MSSPFDPERSLLDFFKSNNSEQTFYILKGLYEIYKSSEGYTEFLKDTTGLINLVAKYETMLSISSNTKGNLKKIKDMLERLNIDVKELERLSKSIAFELVNNINDVCISIQGYYNDKKPPMVFKYSCHEMLPDPYTADQYYPARLKYFLTVVLRMRNSYESTVRFSTDLIDYYSKKLGYDAANIKDFSEKLRFVNSLLDSSFILTLQEITKVLTDSTEYLCEISYYLTPQKIKGKKPLTILEYEPSIDNIIKYSSYFLRFILEKTDRFLNFIPSVNLNLTKLKDIADQMLAVLSKINPNDLESYLTNQGELELSQIYTGDLLFFTFFNLADALNIYDDYIYEIRNSILSLSLENRIVITRSILGLKDVEDVNMSCRDVYNFILNIYKISNEIYSGGNVAELMDSLRKYVFIKDSISYAFKDVALLTQNIISSKEITYLSMSLHLENYIYNTSAIQLINRIIIDSNDYNRLANDLHEFKDWINGLKKLGLDQKLSESLVKVVSGDPPTNNKISFDEVMQKIIKREEANVEEVKGTGIYEFRMGNRVIRAMPVIYDMWKEIGDNGTEYSNLVNWLSKRLDIDDDRRANELVLKYLDALYYAGLIKLEEKYKQGIKPPDTEQTPKREITINAIGIPTGVRWKFILSRGNKYLNFDTNESSIRIKVQENDNLTFYDVTIGNVIYVPYPRTYTITSSDLSRGVVNVNYNVSTPPPGKTKVQTNVKISKPKGTVTVGVILSIIYIITLIGIASVFQYFNILFEVLAVIDIFFQLAIMGLLISAVTNPYNSHKKGLYVIITSIIMFFFSIPIIEYTLLFIIFDIIVGISLARFKRR</sequence>
<evidence type="ECO:0000256" key="1">
    <source>
        <dbReference type="SAM" id="Phobius"/>
    </source>
</evidence>
<dbReference type="GeneID" id="68866236"/>
<dbReference type="RefSeq" id="WP_229572356.1">
    <property type="nucleotide sequence ID" value="NZ_AP025226.1"/>
</dbReference>
<feature type="transmembrane region" description="Helical" evidence="1">
    <location>
        <begin position="728"/>
        <end position="749"/>
    </location>
</feature>
<feature type="transmembrane region" description="Helical" evidence="1">
    <location>
        <begin position="790"/>
        <end position="823"/>
    </location>
</feature>
<accession>A0AAQ4CRR2</accession>
<evidence type="ECO:0000313" key="2">
    <source>
        <dbReference type="EMBL" id="BDB98493.1"/>
    </source>
</evidence>
<protein>
    <submittedName>
        <fullName evidence="2">Uncharacterized protein</fullName>
    </submittedName>
</protein>
<keyword evidence="3" id="KW-1185">Reference proteome</keyword>
<dbReference type="AlphaFoldDB" id="A0AAQ4CRR2"/>
<gene>
    <name evidence="2" type="ORF">SACC_15100</name>
</gene>
<feature type="transmembrane region" description="Helical" evidence="1">
    <location>
        <begin position="756"/>
        <end position="778"/>
    </location>
</feature>
<organism evidence="2 3">
    <name type="scientific">Saccharolobus caldissimus</name>
    <dbReference type="NCBI Taxonomy" id="1702097"/>
    <lineage>
        <taxon>Archaea</taxon>
        <taxon>Thermoproteota</taxon>
        <taxon>Thermoprotei</taxon>
        <taxon>Sulfolobales</taxon>
        <taxon>Sulfolobaceae</taxon>
        <taxon>Saccharolobus</taxon>
    </lineage>
</organism>
<name>A0AAQ4CRR2_9CREN</name>
<proteinExistence type="predicted"/>
<keyword evidence="1" id="KW-1133">Transmembrane helix</keyword>
<reference evidence="2 3" key="1">
    <citation type="journal article" date="2022" name="Microbiol. Resour. Announc.">
        <title>Complete Genome Sequence of the Hyperthermophilic and Acidophilic Archaeon Saccharolobus caldissimus Strain HS-3T.</title>
        <authorList>
            <person name="Sakai H.D."/>
            <person name="Kurosawa N."/>
        </authorList>
    </citation>
    <scope>NUCLEOTIDE SEQUENCE [LARGE SCALE GENOMIC DNA]</scope>
    <source>
        <strain evidence="2 3">JCM32116</strain>
    </source>
</reference>